<sequence>MTTTDRDDKLESLMRSNNQMASEKEQMASKNKELEEGCSHLEAKCGRLIEMYNRLLDGAGNGVASGNPPEDPDAGSKTTPKQRPEGGRKSSYNVRELAGYPRPKPPARSENGHLRRDHVVHETMTADELACRKCRFTPSRPTATYTKTTEYLVDRQWQEAARVITRRYCKKCRRQQAARTGGVLPNEHYGINVMAQTVTLRCMIDSFERIRKIFHMFHGVLIPRYLVELNYDPGYPW</sequence>
<dbReference type="Proteomes" id="UP001174909">
    <property type="component" value="Unassembled WGS sequence"/>
</dbReference>
<organism evidence="2 3">
    <name type="scientific">Geodia barretti</name>
    <name type="common">Barrett's horny sponge</name>
    <dbReference type="NCBI Taxonomy" id="519541"/>
    <lineage>
        <taxon>Eukaryota</taxon>
        <taxon>Metazoa</taxon>
        <taxon>Porifera</taxon>
        <taxon>Demospongiae</taxon>
        <taxon>Heteroscleromorpha</taxon>
        <taxon>Tetractinellida</taxon>
        <taxon>Astrophorina</taxon>
        <taxon>Geodiidae</taxon>
        <taxon>Geodia</taxon>
    </lineage>
</organism>
<proteinExistence type="predicted"/>
<evidence type="ECO:0000256" key="1">
    <source>
        <dbReference type="SAM" id="MobiDB-lite"/>
    </source>
</evidence>
<dbReference type="AlphaFoldDB" id="A0AA35T063"/>
<reference evidence="2" key="1">
    <citation type="submission" date="2023-03" db="EMBL/GenBank/DDBJ databases">
        <authorList>
            <person name="Steffen K."/>
            <person name="Cardenas P."/>
        </authorList>
    </citation>
    <scope>NUCLEOTIDE SEQUENCE</scope>
</reference>
<accession>A0AA35T063</accession>
<dbReference type="EMBL" id="CASHTH010003031">
    <property type="protein sequence ID" value="CAI8039350.1"/>
    <property type="molecule type" value="Genomic_DNA"/>
</dbReference>
<gene>
    <name evidence="2" type="ORF">GBAR_LOCUS21880</name>
</gene>
<comment type="caution">
    <text evidence="2">The sequence shown here is derived from an EMBL/GenBank/DDBJ whole genome shotgun (WGS) entry which is preliminary data.</text>
</comment>
<name>A0AA35T063_GEOBA</name>
<feature type="region of interest" description="Disordered" evidence="1">
    <location>
        <begin position="1"/>
        <end position="33"/>
    </location>
</feature>
<feature type="compositionally biased region" description="Basic and acidic residues" evidence="1">
    <location>
        <begin position="1"/>
        <end position="12"/>
    </location>
</feature>
<protein>
    <submittedName>
        <fullName evidence="2">Uncharacterized protein</fullName>
    </submittedName>
</protein>
<evidence type="ECO:0000313" key="2">
    <source>
        <dbReference type="EMBL" id="CAI8039350.1"/>
    </source>
</evidence>
<feature type="compositionally biased region" description="Basic and acidic residues" evidence="1">
    <location>
        <begin position="22"/>
        <end position="33"/>
    </location>
</feature>
<feature type="region of interest" description="Disordered" evidence="1">
    <location>
        <begin position="60"/>
        <end position="115"/>
    </location>
</feature>
<evidence type="ECO:0000313" key="3">
    <source>
        <dbReference type="Proteomes" id="UP001174909"/>
    </source>
</evidence>
<keyword evidence="3" id="KW-1185">Reference proteome</keyword>